<evidence type="ECO:0000313" key="7">
    <source>
        <dbReference type="Proteomes" id="UP000264006"/>
    </source>
</evidence>
<evidence type="ECO:0000256" key="1">
    <source>
        <dbReference type="ARBA" id="ARBA00023015"/>
    </source>
</evidence>
<dbReference type="PROSITE" id="PS52050">
    <property type="entry name" value="WYL"/>
    <property type="match status" value="1"/>
</dbReference>
<accession>A0A346Y1J1</accession>
<dbReference type="CDD" id="cd00090">
    <property type="entry name" value="HTH_ARSR"/>
    <property type="match status" value="1"/>
</dbReference>
<protein>
    <submittedName>
        <fullName evidence="6">Transcriptional regulator, DeoR family</fullName>
    </submittedName>
</protein>
<evidence type="ECO:0000256" key="3">
    <source>
        <dbReference type="ARBA" id="ARBA00023163"/>
    </source>
</evidence>
<dbReference type="InterPro" id="IPR018356">
    <property type="entry name" value="Tscrpt_reg_HTH_DeoR_CS"/>
</dbReference>
<dbReference type="Gene3D" id="1.10.10.10">
    <property type="entry name" value="Winged helix-like DNA-binding domain superfamily/Winged helix DNA-binding domain"/>
    <property type="match status" value="1"/>
</dbReference>
<dbReference type="PANTHER" id="PTHR34580">
    <property type="match status" value="1"/>
</dbReference>
<dbReference type="InterPro" id="IPR036390">
    <property type="entry name" value="WH_DNA-bd_sf"/>
</dbReference>
<dbReference type="GO" id="GO:0003677">
    <property type="term" value="F:DNA binding"/>
    <property type="evidence" value="ECO:0007669"/>
    <property type="project" value="UniProtKB-KW"/>
</dbReference>
<evidence type="ECO:0000256" key="2">
    <source>
        <dbReference type="ARBA" id="ARBA00023125"/>
    </source>
</evidence>
<dbReference type="Pfam" id="PF13280">
    <property type="entry name" value="WYL"/>
    <property type="match status" value="1"/>
</dbReference>
<dbReference type="InterPro" id="IPR011991">
    <property type="entry name" value="ArsR-like_HTH"/>
</dbReference>
<feature type="domain" description="Helix-turn-helix type 11" evidence="4">
    <location>
        <begin position="6"/>
        <end position="61"/>
    </location>
</feature>
<dbReference type="EMBL" id="CP031165">
    <property type="protein sequence ID" value="AXV08338.1"/>
    <property type="molecule type" value="Genomic_DNA"/>
</dbReference>
<name>A0A346Y1J1_9ACTN</name>
<dbReference type="GO" id="GO:0003700">
    <property type="term" value="F:DNA-binding transcription factor activity"/>
    <property type="evidence" value="ECO:0007669"/>
    <property type="project" value="InterPro"/>
</dbReference>
<evidence type="ECO:0000313" key="6">
    <source>
        <dbReference type="EMBL" id="AXV08338.1"/>
    </source>
</evidence>
<keyword evidence="2" id="KW-0238">DNA-binding</keyword>
<dbReference type="InterPro" id="IPR036388">
    <property type="entry name" value="WH-like_DNA-bd_sf"/>
</dbReference>
<dbReference type="InterPro" id="IPR028349">
    <property type="entry name" value="PafC-like"/>
</dbReference>
<organism evidence="6 7">
    <name type="scientific">Euzebya pacifica</name>
    <dbReference type="NCBI Taxonomy" id="1608957"/>
    <lineage>
        <taxon>Bacteria</taxon>
        <taxon>Bacillati</taxon>
        <taxon>Actinomycetota</taxon>
        <taxon>Nitriliruptoria</taxon>
        <taxon>Euzebyales</taxon>
    </lineage>
</organism>
<dbReference type="RefSeq" id="WP_164710718.1">
    <property type="nucleotide sequence ID" value="NZ_CP031165.1"/>
</dbReference>
<keyword evidence="3" id="KW-0804">Transcription</keyword>
<dbReference type="PANTHER" id="PTHR34580:SF3">
    <property type="entry name" value="PROTEIN PAFB"/>
    <property type="match status" value="1"/>
</dbReference>
<dbReference type="PROSITE" id="PS00894">
    <property type="entry name" value="HTH_DEOR_1"/>
    <property type="match status" value="1"/>
</dbReference>
<dbReference type="InterPro" id="IPR051534">
    <property type="entry name" value="CBASS_pafABC_assoc_protein"/>
</dbReference>
<dbReference type="Pfam" id="PF08279">
    <property type="entry name" value="HTH_11"/>
    <property type="match status" value="1"/>
</dbReference>
<dbReference type="AlphaFoldDB" id="A0A346Y1J1"/>
<gene>
    <name evidence="6" type="ORF">DVS28_a3665</name>
</gene>
<dbReference type="KEGG" id="euz:DVS28_a3665"/>
<keyword evidence="7" id="KW-1185">Reference proteome</keyword>
<sequence>MDPLARLLEILGLLQGSPVWTATALAERTGTTPRTVRRDISRLRELGYRIAAAPGPDGGYRLDRGRAVPPLLLTADEAVALVIGVRSAGPAGVAGMHEAADGALTKLATVLPPAAWARVADLDAATVRPERVYPSPVDAAALARLATAVRNSRRVRFGYTTVDGTASRRRADPSALVHTGPRWYLVAHDVDRAAWRTFRVDRITAPEEVGPAVLPDEVPEPLGLVQRGTALAAYRWQARILLDLPLDVARMRVPPTIGLLEEADDNRSLLRLGGEELRPIATFLVGLTCGFEVLDPPELVEELHALGRWLAGR</sequence>
<dbReference type="Proteomes" id="UP000264006">
    <property type="component" value="Chromosome"/>
</dbReference>
<dbReference type="PIRSF" id="PIRSF016838">
    <property type="entry name" value="PafC"/>
    <property type="match status" value="1"/>
</dbReference>
<evidence type="ECO:0000259" key="4">
    <source>
        <dbReference type="Pfam" id="PF08279"/>
    </source>
</evidence>
<proteinExistence type="predicted"/>
<dbReference type="InterPro" id="IPR026881">
    <property type="entry name" value="WYL_dom"/>
</dbReference>
<dbReference type="SUPFAM" id="SSF46785">
    <property type="entry name" value="Winged helix' DNA-binding domain"/>
    <property type="match status" value="1"/>
</dbReference>
<reference evidence="6 7" key="1">
    <citation type="submission" date="2018-09" db="EMBL/GenBank/DDBJ databases">
        <title>Complete genome sequence of Euzebya sp. DY32-46 isolated from seawater of Pacific Ocean.</title>
        <authorList>
            <person name="Xu L."/>
            <person name="Wu Y.-H."/>
            <person name="Xu X.-W."/>
        </authorList>
    </citation>
    <scope>NUCLEOTIDE SEQUENCE [LARGE SCALE GENOMIC DNA]</scope>
    <source>
        <strain evidence="6 7">DY32-46</strain>
    </source>
</reference>
<feature type="domain" description="WYL" evidence="5">
    <location>
        <begin position="141"/>
        <end position="206"/>
    </location>
</feature>
<evidence type="ECO:0000259" key="5">
    <source>
        <dbReference type="Pfam" id="PF13280"/>
    </source>
</evidence>
<keyword evidence="1" id="KW-0805">Transcription regulation</keyword>
<dbReference type="InterPro" id="IPR013196">
    <property type="entry name" value="HTH_11"/>
</dbReference>